<evidence type="ECO:0000313" key="3">
    <source>
        <dbReference type="Proteomes" id="UP000051952"/>
    </source>
</evidence>
<dbReference type="EMBL" id="CYKH01001646">
    <property type="protein sequence ID" value="CUG88483.1"/>
    <property type="molecule type" value="Genomic_DNA"/>
</dbReference>
<name>A0A0S4JE83_BODSA</name>
<feature type="non-terminal residue" evidence="2">
    <location>
        <position position="163"/>
    </location>
</feature>
<sequence length="163" mass="17573">MPKTTTITIGSSSTMCPAFTDPLRAPAKCAAARFRWNAYSKTAPKVYYEHGDFVAAPTVASTHLQVGPDGHERRPLDSRATLSFLNDDKPGPRSNADAIAASGSALHHVEPAPRACRGDVAKSNFPYDKDIVADLRAERESDRPDDAMCSLEAAMDQRGTRVA</sequence>
<gene>
    <name evidence="2" type="ORF">BSAL_15635</name>
</gene>
<dbReference type="AlphaFoldDB" id="A0A0S4JE83"/>
<evidence type="ECO:0000256" key="1">
    <source>
        <dbReference type="SAM" id="MobiDB-lite"/>
    </source>
</evidence>
<feature type="region of interest" description="Disordered" evidence="1">
    <location>
        <begin position="138"/>
        <end position="163"/>
    </location>
</feature>
<dbReference type="VEuPathDB" id="TriTrypDB:BSAL_15635"/>
<dbReference type="Proteomes" id="UP000051952">
    <property type="component" value="Unassembled WGS sequence"/>
</dbReference>
<accession>A0A0S4JE83</accession>
<keyword evidence="3" id="KW-1185">Reference proteome</keyword>
<protein>
    <submittedName>
        <fullName evidence="2">Uncharacterized protein</fullName>
    </submittedName>
</protein>
<evidence type="ECO:0000313" key="2">
    <source>
        <dbReference type="EMBL" id="CUG88483.1"/>
    </source>
</evidence>
<reference evidence="3" key="1">
    <citation type="submission" date="2015-09" db="EMBL/GenBank/DDBJ databases">
        <authorList>
            <consortium name="Pathogen Informatics"/>
        </authorList>
    </citation>
    <scope>NUCLEOTIDE SEQUENCE [LARGE SCALE GENOMIC DNA]</scope>
    <source>
        <strain evidence="3">Lake Konstanz</strain>
    </source>
</reference>
<proteinExistence type="predicted"/>
<organism evidence="2 3">
    <name type="scientific">Bodo saltans</name>
    <name type="common">Flagellated protozoan</name>
    <dbReference type="NCBI Taxonomy" id="75058"/>
    <lineage>
        <taxon>Eukaryota</taxon>
        <taxon>Discoba</taxon>
        <taxon>Euglenozoa</taxon>
        <taxon>Kinetoplastea</taxon>
        <taxon>Metakinetoplastina</taxon>
        <taxon>Eubodonida</taxon>
        <taxon>Bodonidae</taxon>
        <taxon>Bodo</taxon>
    </lineage>
</organism>